<dbReference type="HOGENOM" id="CLU_2493762_0_0_4"/>
<reference evidence="1" key="1">
    <citation type="submission" date="2009-04" db="EMBL/GenBank/DDBJ databases">
        <authorList>
            <person name="Weinstock G."/>
            <person name="Sodergren E."/>
            <person name="Clifton S."/>
            <person name="Fulton L."/>
            <person name="Fulton B."/>
            <person name="Courtney L."/>
            <person name="Fronick C."/>
            <person name="Harrison M."/>
            <person name="Strong C."/>
            <person name="Farmer C."/>
            <person name="Delahaunty K."/>
            <person name="Markovic C."/>
            <person name="Hall O."/>
            <person name="Minx P."/>
            <person name="Tomlinson C."/>
            <person name="Mitreva M."/>
            <person name="Nelson J."/>
            <person name="Hou S."/>
            <person name="Wollam A."/>
            <person name="Pepin K.H."/>
            <person name="Johnson M."/>
            <person name="Bhonagiri V."/>
            <person name="Nash W.E."/>
            <person name="Warren W."/>
            <person name="Chinwalla A."/>
            <person name="Mardis E.R."/>
            <person name="Wilson R.K."/>
        </authorList>
    </citation>
    <scope>NUCLEOTIDE SEQUENCE [LARGE SCALE GENOMIC DNA]</scope>
    <source>
        <strain evidence="1">ATCC 51147</strain>
    </source>
</reference>
<gene>
    <name evidence="1" type="ORF">GCWU000324_00119</name>
</gene>
<accession>C4GEN2</accession>
<dbReference type="AlphaFoldDB" id="C4GEN2"/>
<evidence type="ECO:0000313" key="1">
    <source>
        <dbReference type="EMBL" id="EEP69642.1"/>
    </source>
</evidence>
<evidence type="ECO:0000313" key="2">
    <source>
        <dbReference type="Proteomes" id="UP000003009"/>
    </source>
</evidence>
<comment type="caution">
    <text evidence="1">The sequence shown here is derived from an EMBL/GenBank/DDBJ whole genome shotgun (WGS) entry which is preliminary data.</text>
</comment>
<sequence>MGADKIAIVEAPFDARQNQAYLINGCGQRLHDWKTKLADFVVYDVAAANGEIALFAYCLKDRWDYRIAVAISDNGETAPMRFTRIK</sequence>
<organism evidence="1 2">
    <name type="scientific">Kingella oralis ATCC 51147</name>
    <dbReference type="NCBI Taxonomy" id="629741"/>
    <lineage>
        <taxon>Bacteria</taxon>
        <taxon>Pseudomonadati</taxon>
        <taxon>Pseudomonadota</taxon>
        <taxon>Betaproteobacteria</taxon>
        <taxon>Neisseriales</taxon>
        <taxon>Neisseriaceae</taxon>
        <taxon>Kingella</taxon>
    </lineage>
</organism>
<name>C4GEN2_9NEIS</name>
<dbReference type="Proteomes" id="UP000003009">
    <property type="component" value="Unassembled WGS sequence"/>
</dbReference>
<dbReference type="EMBL" id="ACJW02000001">
    <property type="protein sequence ID" value="EEP69642.1"/>
    <property type="molecule type" value="Genomic_DNA"/>
</dbReference>
<keyword evidence="2" id="KW-1185">Reference proteome</keyword>
<protein>
    <submittedName>
        <fullName evidence="1">Uncharacterized protein</fullName>
    </submittedName>
</protein>
<proteinExistence type="predicted"/>